<dbReference type="Gene3D" id="2.60.120.10">
    <property type="entry name" value="Jelly Rolls"/>
    <property type="match status" value="1"/>
</dbReference>
<dbReference type="Pfam" id="PF13545">
    <property type="entry name" value="HTH_Crp_2"/>
    <property type="match status" value="1"/>
</dbReference>
<dbReference type="EMBL" id="JAIOIV010000040">
    <property type="protein sequence ID" value="MBZ0155634.1"/>
    <property type="molecule type" value="Genomic_DNA"/>
</dbReference>
<dbReference type="PANTHER" id="PTHR24567">
    <property type="entry name" value="CRP FAMILY TRANSCRIPTIONAL REGULATORY PROTEIN"/>
    <property type="match status" value="1"/>
</dbReference>
<evidence type="ECO:0000259" key="4">
    <source>
        <dbReference type="PROSITE" id="PS50042"/>
    </source>
</evidence>
<dbReference type="InterPro" id="IPR014710">
    <property type="entry name" value="RmlC-like_jellyroll"/>
</dbReference>
<dbReference type="PROSITE" id="PS51063">
    <property type="entry name" value="HTH_CRP_2"/>
    <property type="match status" value="1"/>
</dbReference>
<dbReference type="PRINTS" id="PR00034">
    <property type="entry name" value="HTHCRP"/>
</dbReference>
<dbReference type="SMART" id="SM00419">
    <property type="entry name" value="HTH_CRP"/>
    <property type="match status" value="1"/>
</dbReference>
<dbReference type="InterPro" id="IPR050397">
    <property type="entry name" value="Env_Response_Regulators"/>
</dbReference>
<dbReference type="PANTHER" id="PTHR24567:SF74">
    <property type="entry name" value="HTH-TYPE TRANSCRIPTIONAL REGULATOR ARCR"/>
    <property type="match status" value="1"/>
</dbReference>
<comment type="caution">
    <text evidence="6">The sequence shown here is derived from an EMBL/GenBank/DDBJ whole genome shotgun (WGS) entry which is preliminary data.</text>
</comment>
<dbReference type="InterPro" id="IPR018490">
    <property type="entry name" value="cNMP-bd_dom_sf"/>
</dbReference>
<dbReference type="GO" id="GO:0003700">
    <property type="term" value="F:DNA-binding transcription factor activity"/>
    <property type="evidence" value="ECO:0007669"/>
    <property type="project" value="TreeGrafter"/>
</dbReference>
<evidence type="ECO:0000256" key="2">
    <source>
        <dbReference type="ARBA" id="ARBA00023125"/>
    </source>
</evidence>
<dbReference type="SMART" id="SM00100">
    <property type="entry name" value="cNMP"/>
    <property type="match status" value="1"/>
</dbReference>
<keyword evidence="3" id="KW-0804">Transcription</keyword>
<dbReference type="Pfam" id="PF00027">
    <property type="entry name" value="cNMP_binding"/>
    <property type="match status" value="1"/>
</dbReference>
<evidence type="ECO:0000256" key="1">
    <source>
        <dbReference type="ARBA" id="ARBA00023015"/>
    </source>
</evidence>
<dbReference type="InterPro" id="IPR036388">
    <property type="entry name" value="WH-like_DNA-bd_sf"/>
</dbReference>
<feature type="domain" description="HTH crp-type" evidence="5">
    <location>
        <begin position="149"/>
        <end position="222"/>
    </location>
</feature>
<dbReference type="CDD" id="cd00038">
    <property type="entry name" value="CAP_ED"/>
    <property type="match status" value="1"/>
</dbReference>
<gene>
    <name evidence="6" type="ORF">K8I29_05380</name>
</gene>
<evidence type="ECO:0000313" key="7">
    <source>
        <dbReference type="Proteomes" id="UP000705867"/>
    </source>
</evidence>
<organism evidence="6 7">
    <name type="scientific">Candidatus Nitrobium versatile</name>
    <dbReference type="NCBI Taxonomy" id="2884831"/>
    <lineage>
        <taxon>Bacteria</taxon>
        <taxon>Pseudomonadati</taxon>
        <taxon>Nitrospirota</taxon>
        <taxon>Nitrospiria</taxon>
        <taxon>Nitrospirales</taxon>
        <taxon>Nitrospiraceae</taxon>
        <taxon>Candidatus Nitrobium</taxon>
    </lineage>
</organism>
<dbReference type="InterPro" id="IPR012318">
    <property type="entry name" value="HTH_CRP"/>
</dbReference>
<proteinExistence type="predicted"/>
<dbReference type="AlphaFoldDB" id="A0A953JBB0"/>
<evidence type="ECO:0000256" key="3">
    <source>
        <dbReference type="ARBA" id="ARBA00023163"/>
    </source>
</evidence>
<dbReference type="SUPFAM" id="SSF46785">
    <property type="entry name" value="Winged helix' DNA-binding domain"/>
    <property type="match status" value="1"/>
</dbReference>
<sequence>MHERTKLWYLKNLDLFSHLRDEEVKVIDTLTRMQEIKKGEVIYFQGCTDDNFYILKKGAIKITKLTPHGNEIILDILSGGTVFGEMGVIEPQERDESAIAVEGGLICIMKKPDYDRLIQEVPGLAIRVTKMIGLKRWKIETKLLDLLYRTVEQRLAKVLLNLLDDFGVPRDGGYLIKIKLTHKDYADLIASTRETVTATLNKLRNEGIIDFEGKYVVIKSMDRLKVISG</sequence>
<evidence type="ECO:0000313" key="6">
    <source>
        <dbReference type="EMBL" id="MBZ0155634.1"/>
    </source>
</evidence>
<dbReference type="InterPro" id="IPR036390">
    <property type="entry name" value="WH_DNA-bd_sf"/>
</dbReference>
<dbReference type="PROSITE" id="PS50042">
    <property type="entry name" value="CNMP_BINDING_3"/>
    <property type="match status" value="1"/>
</dbReference>
<reference evidence="6" key="1">
    <citation type="journal article" date="2021" name="bioRxiv">
        <title>Unraveling nitrogen, sulfur and carbon metabolic pathways and microbial community transcriptional responses to substrate deprivation and toxicity stresses in a bioreactor mimicking anoxic brackish coastal sediment conditions.</title>
        <authorList>
            <person name="Martins P.D."/>
            <person name="Echeveste M.J."/>
            <person name="Arshad A."/>
            <person name="Kurth J."/>
            <person name="Ouboter H."/>
            <person name="Jetten M.S.M."/>
            <person name="Welte C.U."/>
        </authorList>
    </citation>
    <scope>NUCLEOTIDE SEQUENCE</scope>
    <source>
        <strain evidence="6">MAG_39</strain>
    </source>
</reference>
<keyword evidence="2" id="KW-0238">DNA-binding</keyword>
<reference evidence="6" key="2">
    <citation type="submission" date="2021-08" db="EMBL/GenBank/DDBJ databases">
        <authorList>
            <person name="Dalcin Martins P."/>
        </authorList>
    </citation>
    <scope>NUCLEOTIDE SEQUENCE</scope>
    <source>
        <strain evidence="6">MAG_39</strain>
    </source>
</reference>
<evidence type="ECO:0000259" key="5">
    <source>
        <dbReference type="PROSITE" id="PS51063"/>
    </source>
</evidence>
<feature type="domain" description="Cyclic nucleotide-binding" evidence="4">
    <location>
        <begin position="15"/>
        <end position="118"/>
    </location>
</feature>
<dbReference type="Gene3D" id="1.10.10.10">
    <property type="entry name" value="Winged helix-like DNA-binding domain superfamily/Winged helix DNA-binding domain"/>
    <property type="match status" value="1"/>
</dbReference>
<name>A0A953JBB0_9BACT</name>
<dbReference type="InterPro" id="IPR000595">
    <property type="entry name" value="cNMP-bd_dom"/>
</dbReference>
<keyword evidence="1" id="KW-0805">Transcription regulation</keyword>
<dbReference type="CDD" id="cd00092">
    <property type="entry name" value="HTH_CRP"/>
    <property type="match status" value="1"/>
</dbReference>
<dbReference type="Proteomes" id="UP000705867">
    <property type="component" value="Unassembled WGS sequence"/>
</dbReference>
<accession>A0A953JBB0</accession>
<dbReference type="SUPFAM" id="SSF51206">
    <property type="entry name" value="cAMP-binding domain-like"/>
    <property type="match status" value="1"/>
</dbReference>
<dbReference type="GO" id="GO:0003677">
    <property type="term" value="F:DNA binding"/>
    <property type="evidence" value="ECO:0007669"/>
    <property type="project" value="UniProtKB-KW"/>
</dbReference>
<protein>
    <submittedName>
        <fullName evidence="6">Crp/Fnr family transcriptional regulator</fullName>
    </submittedName>
</protein>
<dbReference type="GO" id="GO:0005829">
    <property type="term" value="C:cytosol"/>
    <property type="evidence" value="ECO:0007669"/>
    <property type="project" value="TreeGrafter"/>
</dbReference>